<dbReference type="InParanoid" id="A0A448YRG1"/>
<evidence type="ECO:0000256" key="9">
    <source>
        <dbReference type="ARBA" id="ARBA00023274"/>
    </source>
</evidence>
<evidence type="ECO:0000256" key="1">
    <source>
        <dbReference type="ARBA" id="ARBA00004123"/>
    </source>
</evidence>
<dbReference type="STRING" id="13370.A0A448YRG1"/>
<feature type="region of interest" description="Disordered" evidence="11">
    <location>
        <begin position="80"/>
        <end position="112"/>
    </location>
</feature>
<dbReference type="GO" id="GO:0097525">
    <property type="term" value="C:spliceosomal snRNP complex"/>
    <property type="evidence" value="ECO:0007669"/>
    <property type="project" value="UniProtKB-ARBA"/>
</dbReference>
<dbReference type="InterPro" id="IPR010920">
    <property type="entry name" value="LSM_dom_sf"/>
</dbReference>
<name>A0A448YRG1_BRENA</name>
<keyword evidence="5" id="KW-0507">mRNA processing</keyword>
<sequence>MKLVRFLMKLTSERVQVELKNGTVIVGDIISVTPTMNMNLKNVKMTVKDRNPTQLEFVNIRGNQVRLVILPDELNVDRVLTDSMTRPKKTPSTVAPPTRERRGGPRRQPRAF</sequence>
<dbReference type="SMART" id="SM00651">
    <property type="entry name" value="Sm"/>
    <property type="match status" value="1"/>
</dbReference>
<evidence type="ECO:0000256" key="7">
    <source>
        <dbReference type="ARBA" id="ARBA00023187"/>
    </source>
</evidence>
<dbReference type="GO" id="GO:0005681">
    <property type="term" value="C:spliceosomal complex"/>
    <property type="evidence" value="ECO:0007669"/>
    <property type="project" value="UniProtKB-KW"/>
</dbReference>
<comment type="similarity">
    <text evidence="3">Belongs to the snRNP core protein family.</text>
</comment>
<proteinExistence type="inferred from homology"/>
<dbReference type="GO" id="GO:0003723">
    <property type="term" value="F:RNA binding"/>
    <property type="evidence" value="ECO:0007669"/>
    <property type="project" value="InterPro"/>
</dbReference>
<keyword evidence="4" id="KW-0963">Cytoplasm</keyword>
<dbReference type="GO" id="GO:0006397">
    <property type="term" value="P:mRNA processing"/>
    <property type="evidence" value="ECO:0007669"/>
    <property type="project" value="UniProtKB-KW"/>
</dbReference>
<keyword evidence="9" id="KW-0687">Ribonucleoprotein</keyword>
<dbReference type="SUPFAM" id="SSF50182">
    <property type="entry name" value="Sm-like ribonucleoproteins"/>
    <property type="match status" value="1"/>
</dbReference>
<evidence type="ECO:0000256" key="8">
    <source>
        <dbReference type="ARBA" id="ARBA00023242"/>
    </source>
</evidence>
<dbReference type="Pfam" id="PF01423">
    <property type="entry name" value="LSM"/>
    <property type="match status" value="1"/>
</dbReference>
<evidence type="ECO:0000256" key="10">
    <source>
        <dbReference type="ARBA" id="ARBA00033121"/>
    </source>
</evidence>
<evidence type="ECO:0000256" key="3">
    <source>
        <dbReference type="ARBA" id="ARBA00008146"/>
    </source>
</evidence>
<evidence type="ECO:0000256" key="6">
    <source>
        <dbReference type="ARBA" id="ARBA00022728"/>
    </source>
</evidence>
<dbReference type="FunFam" id="2.30.30.100:FF:000016">
    <property type="entry name" value="Small nuclear ribonucleoprotein Sm D1"/>
    <property type="match status" value="1"/>
</dbReference>
<dbReference type="FunCoup" id="A0A448YRG1">
    <property type="interactions" value="1071"/>
</dbReference>
<dbReference type="InterPro" id="IPR027141">
    <property type="entry name" value="LSm4/Sm_D1/D3"/>
</dbReference>
<reference evidence="13 14" key="1">
    <citation type="submission" date="2018-12" db="EMBL/GenBank/DDBJ databases">
        <authorList>
            <person name="Tiukova I."/>
            <person name="Dainat J."/>
        </authorList>
    </citation>
    <scope>NUCLEOTIDE SEQUENCE [LARGE SCALE GENOMIC DNA]</scope>
</reference>
<dbReference type="EMBL" id="CAACVR010000045">
    <property type="protein sequence ID" value="VEU23498.1"/>
    <property type="molecule type" value="Genomic_DNA"/>
</dbReference>
<dbReference type="Proteomes" id="UP000290900">
    <property type="component" value="Unassembled WGS sequence"/>
</dbReference>
<dbReference type="GO" id="GO:0005737">
    <property type="term" value="C:cytoplasm"/>
    <property type="evidence" value="ECO:0007669"/>
    <property type="project" value="UniProtKB-SubCell"/>
</dbReference>
<keyword evidence="8" id="KW-0539">Nucleus</keyword>
<evidence type="ECO:0000313" key="14">
    <source>
        <dbReference type="Proteomes" id="UP000290900"/>
    </source>
</evidence>
<organism evidence="13 14">
    <name type="scientific">Brettanomyces naardenensis</name>
    <name type="common">Yeast</name>
    <dbReference type="NCBI Taxonomy" id="13370"/>
    <lineage>
        <taxon>Eukaryota</taxon>
        <taxon>Fungi</taxon>
        <taxon>Dikarya</taxon>
        <taxon>Ascomycota</taxon>
        <taxon>Saccharomycotina</taxon>
        <taxon>Pichiomycetes</taxon>
        <taxon>Pichiales</taxon>
        <taxon>Pichiaceae</taxon>
        <taxon>Brettanomyces</taxon>
    </lineage>
</organism>
<accession>A0A448YRG1</accession>
<comment type="subcellular location">
    <subcellularLocation>
        <location evidence="2">Cytoplasm</location>
    </subcellularLocation>
    <subcellularLocation>
        <location evidence="1">Nucleus</location>
    </subcellularLocation>
</comment>
<keyword evidence="6" id="KW-0747">Spliceosome</keyword>
<dbReference type="GO" id="GO:0008380">
    <property type="term" value="P:RNA splicing"/>
    <property type="evidence" value="ECO:0007669"/>
    <property type="project" value="UniProtKB-KW"/>
</dbReference>
<dbReference type="InterPro" id="IPR001163">
    <property type="entry name" value="Sm_dom_euk/arc"/>
</dbReference>
<dbReference type="InterPro" id="IPR047575">
    <property type="entry name" value="Sm"/>
</dbReference>
<evidence type="ECO:0000256" key="5">
    <source>
        <dbReference type="ARBA" id="ARBA00022664"/>
    </source>
</evidence>
<dbReference type="Gene3D" id="2.30.30.100">
    <property type="match status" value="1"/>
</dbReference>
<protein>
    <recommendedName>
        <fullName evidence="10">snRNP core protein D1</fullName>
    </recommendedName>
</protein>
<gene>
    <name evidence="13" type="ORF">BRENAR_LOCUS4228</name>
</gene>
<evidence type="ECO:0000313" key="13">
    <source>
        <dbReference type="EMBL" id="VEU23498.1"/>
    </source>
</evidence>
<evidence type="ECO:0000256" key="11">
    <source>
        <dbReference type="SAM" id="MobiDB-lite"/>
    </source>
</evidence>
<keyword evidence="7" id="KW-0508">mRNA splicing</keyword>
<dbReference type="PROSITE" id="PS52002">
    <property type="entry name" value="SM"/>
    <property type="match status" value="1"/>
</dbReference>
<feature type="domain" description="Sm" evidence="12">
    <location>
        <begin position="2"/>
        <end position="74"/>
    </location>
</feature>
<evidence type="ECO:0000259" key="12">
    <source>
        <dbReference type="PROSITE" id="PS52002"/>
    </source>
</evidence>
<evidence type="ECO:0000256" key="2">
    <source>
        <dbReference type="ARBA" id="ARBA00004496"/>
    </source>
</evidence>
<dbReference type="PANTHER" id="PTHR23338">
    <property type="entry name" value="SMALL NUCLEAR RIBONUCLEOPROTEIN SM"/>
    <property type="match status" value="1"/>
</dbReference>
<keyword evidence="14" id="KW-1185">Reference proteome</keyword>
<evidence type="ECO:0000256" key="4">
    <source>
        <dbReference type="ARBA" id="ARBA00022490"/>
    </source>
</evidence>
<dbReference type="AlphaFoldDB" id="A0A448YRG1"/>
<dbReference type="OrthoDB" id="9626941at2759"/>